<dbReference type="Proteomes" id="UP001187531">
    <property type="component" value="Unassembled WGS sequence"/>
</dbReference>
<dbReference type="PANTHER" id="PTHR47642:SF5">
    <property type="entry name" value="ATP-DEPENDENT DNA HELICASE"/>
    <property type="match status" value="1"/>
</dbReference>
<keyword evidence="3" id="KW-1185">Reference proteome</keyword>
<gene>
    <name evidence="2" type="ORF">QYM36_007109</name>
</gene>
<dbReference type="Gene3D" id="3.60.10.10">
    <property type="entry name" value="Endonuclease/exonuclease/phosphatase"/>
    <property type="match status" value="1"/>
</dbReference>
<accession>A0AA88L8N4</accession>
<dbReference type="InterPro" id="IPR005135">
    <property type="entry name" value="Endo/exonuclease/phosphatase"/>
</dbReference>
<dbReference type="GO" id="GO:0003824">
    <property type="term" value="F:catalytic activity"/>
    <property type="evidence" value="ECO:0007669"/>
    <property type="project" value="InterPro"/>
</dbReference>
<dbReference type="InterPro" id="IPR051055">
    <property type="entry name" value="PIF1_helicase"/>
</dbReference>
<proteinExistence type="predicted"/>
<name>A0AA88L8N4_ARTSF</name>
<dbReference type="SUPFAM" id="SSF56219">
    <property type="entry name" value="DNase I-like"/>
    <property type="match status" value="1"/>
</dbReference>
<comment type="caution">
    <text evidence="2">The sequence shown here is derived from an EMBL/GenBank/DDBJ whole genome shotgun (WGS) entry which is preliminary data.</text>
</comment>
<dbReference type="PANTHER" id="PTHR47642">
    <property type="entry name" value="ATP-DEPENDENT DNA HELICASE"/>
    <property type="match status" value="1"/>
</dbReference>
<sequence>MAYVALSRVKTLNGLFLKDFDESAMYSDTAVQDTLENMATFPMGQFSTLSNLEISDSQFLLLQLNIQSVSAHFEDLQKITGFDKSSIILLQETFDTLSDHIWMESYIVYRTSSSFSKNRGLLSLFKNSDFDVLFTEDRTTIQYDCHVVVCQFKKTLKKNILIVNMYKPPSTSESVLQIEVGHIVDLKEKLDCKKVIVAGDFNVDAAKGNIVSAFQQLGYQQLIRQSTTKNGTIIDHVYTDSGVSKCGVAVTYFSYHNLSFAVFDI</sequence>
<dbReference type="EMBL" id="JAVRJZ010000011">
    <property type="protein sequence ID" value="KAK2716849.1"/>
    <property type="molecule type" value="Genomic_DNA"/>
</dbReference>
<feature type="domain" description="Endonuclease/exonuclease/phosphatase" evidence="1">
    <location>
        <begin position="63"/>
        <end position="251"/>
    </location>
</feature>
<protein>
    <recommendedName>
        <fullName evidence="1">Endonuclease/exonuclease/phosphatase domain-containing protein</fullName>
    </recommendedName>
</protein>
<evidence type="ECO:0000313" key="2">
    <source>
        <dbReference type="EMBL" id="KAK2716849.1"/>
    </source>
</evidence>
<dbReference type="AlphaFoldDB" id="A0AA88L8N4"/>
<reference evidence="2" key="1">
    <citation type="submission" date="2023-07" db="EMBL/GenBank/DDBJ databases">
        <title>Chromosome-level genome assembly of Artemia franciscana.</title>
        <authorList>
            <person name="Jo E."/>
        </authorList>
    </citation>
    <scope>NUCLEOTIDE SEQUENCE</scope>
    <source>
        <tissue evidence="2">Whole body</tissue>
    </source>
</reference>
<dbReference type="Pfam" id="PF03372">
    <property type="entry name" value="Exo_endo_phos"/>
    <property type="match status" value="1"/>
</dbReference>
<evidence type="ECO:0000259" key="1">
    <source>
        <dbReference type="Pfam" id="PF03372"/>
    </source>
</evidence>
<evidence type="ECO:0000313" key="3">
    <source>
        <dbReference type="Proteomes" id="UP001187531"/>
    </source>
</evidence>
<dbReference type="InterPro" id="IPR036691">
    <property type="entry name" value="Endo/exonu/phosph_ase_sf"/>
</dbReference>
<organism evidence="2 3">
    <name type="scientific">Artemia franciscana</name>
    <name type="common">Brine shrimp</name>
    <name type="synonym">Artemia sanfranciscana</name>
    <dbReference type="NCBI Taxonomy" id="6661"/>
    <lineage>
        <taxon>Eukaryota</taxon>
        <taxon>Metazoa</taxon>
        <taxon>Ecdysozoa</taxon>
        <taxon>Arthropoda</taxon>
        <taxon>Crustacea</taxon>
        <taxon>Branchiopoda</taxon>
        <taxon>Anostraca</taxon>
        <taxon>Artemiidae</taxon>
        <taxon>Artemia</taxon>
    </lineage>
</organism>